<dbReference type="Proteomes" id="UP001472677">
    <property type="component" value="Unassembled WGS sequence"/>
</dbReference>
<evidence type="ECO:0000313" key="1">
    <source>
        <dbReference type="EMBL" id="KAK8493728.1"/>
    </source>
</evidence>
<reference evidence="1 2" key="1">
    <citation type="journal article" date="2024" name="G3 (Bethesda)">
        <title>Genome assembly of Hibiscus sabdariffa L. provides insights into metabolisms of medicinal natural products.</title>
        <authorList>
            <person name="Kim T."/>
        </authorList>
    </citation>
    <scope>NUCLEOTIDE SEQUENCE [LARGE SCALE GENOMIC DNA]</scope>
    <source>
        <strain evidence="1">TK-2024</strain>
        <tissue evidence="1">Old leaves</tissue>
    </source>
</reference>
<organism evidence="1 2">
    <name type="scientific">Hibiscus sabdariffa</name>
    <name type="common">roselle</name>
    <dbReference type="NCBI Taxonomy" id="183260"/>
    <lineage>
        <taxon>Eukaryota</taxon>
        <taxon>Viridiplantae</taxon>
        <taxon>Streptophyta</taxon>
        <taxon>Embryophyta</taxon>
        <taxon>Tracheophyta</taxon>
        <taxon>Spermatophyta</taxon>
        <taxon>Magnoliopsida</taxon>
        <taxon>eudicotyledons</taxon>
        <taxon>Gunneridae</taxon>
        <taxon>Pentapetalae</taxon>
        <taxon>rosids</taxon>
        <taxon>malvids</taxon>
        <taxon>Malvales</taxon>
        <taxon>Malvaceae</taxon>
        <taxon>Malvoideae</taxon>
        <taxon>Hibiscus</taxon>
    </lineage>
</organism>
<comment type="caution">
    <text evidence="1">The sequence shown here is derived from an EMBL/GenBank/DDBJ whole genome shotgun (WGS) entry which is preliminary data.</text>
</comment>
<sequence>DNEPKTVDPKAALREKIEAKELAIPTKIANFTLPLLGIGRPVVLGEKLPPSILSLLAPAISSYNCGLRYENKTGRREL</sequence>
<keyword evidence="2" id="KW-1185">Reference proteome</keyword>
<proteinExistence type="predicted"/>
<name>A0ABR2ALC7_9ROSI</name>
<protein>
    <submittedName>
        <fullName evidence="1">Uncharacterized protein</fullName>
    </submittedName>
</protein>
<dbReference type="EMBL" id="JBBPBM010000598">
    <property type="protein sequence ID" value="KAK8493728.1"/>
    <property type="molecule type" value="Genomic_DNA"/>
</dbReference>
<evidence type="ECO:0000313" key="2">
    <source>
        <dbReference type="Proteomes" id="UP001472677"/>
    </source>
</evidence>
<gene>
    <name evidence="1" type="ORF">V6N12_034377</name>
</gene>
<accession>A0ABR2ALC7</accession>
<feature type="non-terminal residue" evidence="1">
    <location>
        <position position="1"/>
    </location>
</feature>